<feature type="binding site" evidence="12">
    <location>
        <position position="735"/>
    </location>
    <ligand>
        <name>Mg(2+)</name>
        <dbReference type="ChEBI" id="CHEBI:18420"/>
        <label>1</label>
    </ligand>
</feature>
<evidence type="ECO:0000259" key="13">
    <source>
        <dbReference type="PROSITE" id="PS51749"/>
    </source>
</evidence>
<keyword evidence="5 12" id="KW-0378">Hydrolase</keyword>
<keyword evidence="6 12" id="KW-0460">Magnesium</keyword>
<dbReference type="InterPro" id="IPR033114">
    <property type="entry name" value="HNH_CAS9"/>
</dbReference>
<feature type="binding site" evidence="12">
    <location>
        <position position="981"/>
    </location>
    <ligand>
        <name>Mg(2+)</name>
        <dbReference type="ChEBI" id="CHEBI:18420"/>
        <label>2</label>
    </ligand>
</feature>
<dbReference type="Pfam" id="PF13395">
    <property type="entry name" value="HNH_4"/>
    <property type="match status" value="1"/>
</dbReference>
<sequence length="1429" mass="165853">MKKRKHILGLDLGTTSIGFAHIVEDENKEKSEIKELGVRIVSLTTDEQSDFEKGKSITTNANRTLKHGARLNLDRYQQRRKYLIDLLQKANLITSSSILAENGKNTTHSTWQLRAKAVTERVEKEEFARILLAINKKRGYKSSRKVKTEDEGQAIDGMAIAKRLYDENLTPGQLSLQLLQQNKKLLPDFYRSDLQKEFDLVWNFQKQFYPDILTDSFYKELQGKGKDATSKAFSKKYHFDIAENKGSKESVRLQAYQWRVEAISKQLSKEEVAYVLTEINNNLNNASGYLGAISDRSKELYFNRQTVGQYLYAQLQENRHNSLKNKVFYRQDYLDEFERIWETQASFHKELTDELKKQIRDVVIFYQRKLKSQKGLISFCEFESKEIEIEKDGKTITKSIGARVVPKSSPLFQEFKIWQILNNVICKRKGIRKKKISAKTTQLDLLNESSQTIFSLDMECKQLLFDELNLKGDLKSDKVLKLLGYSPQEWEINYNQLEGNRTQKALYEAYLKIVEMEAHDVKNILQIKSAKDDWSLDESPLSASEIKEKVKDIFQALGICTKILYFDPLLPVKDFEEQDSYQLWHLLYSYESDDSTSGNETLYRILEKKYAFKREHARILANIALQDDYGNLSTKAIRKIYPYIKENQYSTACEKAGYKHSKLSLTKEELEARELKNIIPLLKKNALRNPVVEKILNQMINVVNALIEKNSERDAEGKITKYFHFDEIRIELARELKKNAQERYEMTQNINKAKSEHQKISEILQKEFGIKNPTKSDIIRYRLYQELEHNGYKELYTNAPIARDMLFSKNIEIEHIVPKARVFDDSFSNKTLTFHRINSDKGESTAFDYITSLNSEEELNQYLTRVENAYKTKSISLTKYKNLLKKASEIGDGFINRDLRDTQYIAKKAKEILFQVTKNVLSTSGSITDKLREDWGLVDVMKELNMPKYQSLGLTEVEERKEGNKVTVIKNWTKRNDHRHHAMDALTVAFTKPSYIQYLNHLNARKDENNKNYSVILAIEEKETIKVPTNNGKNKRVFIEPIPNFRQVAKKHLEEIFISHKAKNKVVTKNVNKPAGTDKQQIILTPRGQLHKETIYGKYQYYINKEEKVGVKFDKETITKVSNPLYREALLKRLQANGNDPKKAFTGKNALSKNPIYLDEAKTKTLPEKVNLTYLEEDFSIRKDISPDNFKDLKSIEKVIDQGVKRILIKRLQTYDNDPKKAFVDLEKNPIWLNKEKGIAIKRVTISGVSNAQPLHIGKDHLGKTILNKEGNKNPIDYVSTGNNHHVAIYRDKEGNLQEQIVSFFDAVVRAQQGLPIIDKTYKQAEGWQFLFTMKQNEMFVFPNATTGFNPAEIDLLDPKNKKLISPNLFRVQKIATKDYFFRHHLETNVETDNVLKNTTWKREGLSGLKDIVKVRINHLGDIVSIGEY</sequence>
<dbReference type="GO" id="GO:0051607">
    <property type="term" value="P:defense response to virus"/>
    <property type="evidence" value="ECO:0007669"/>
    <property type="project" value="UniProtKB-UniRule"/>
</dbReference>
<evidence type="ECO:0000256" key="5">
    <source>
        <dbReference type="ARBA" id="ARBA00022801"/>
    </source>
</evidence>
<evidence type="ECO:0000256" key="7">
    <source>
        <dbReference type="ARBA" id="ARBA00022884"/>
    </source>
</evidence>
<comment type="function">
    <text evidence="12">CRISPR (clustered regularly interspaced short palindromic repeat) is an adaptive immune system that provides protection against mobile genetic elements (viruses, transposable elements and conjugative plasmids). CRISPR clusters contain spacers, sequences complementary to antecedent mobile elements, and target invading nucleic acids. CRISPR clusters are transcribed and processed into CRISPR RNA (crRNA). In type II CRISPR systems correct processing of pre-crRNA requires a trans-encoded small RNA (tracrRNA), endogenous ribonuclease 3 (rnc) and this protein. The tracrRNA serves as a guide for ribonuclease 3-aided processing of pre-crRNA. Subsequently Cas9/crRNA/tracrRNA endonucleolytically cleaves linear or circular dsDNA target complementary to the spacer; Cas9 is inactive in the absence of the 2 guide RNAs (gRNA). Cas9 recognizes the protospacer adjacent motif (PAM) in the CRISPR repeat sequences to help distinguish self versus nonself, as targets within the bacterial CRISPR locus do not have PAMs. PAM recognition is also required for catalytic activity.</text>
</comment>
<feature type="domain" description="HNH Cas9-type" evidence="13">
    <location>
        <begin position="739"/>
        <end position="899"/>
    </location>
</feature>
<reference evidence="15" key="1">
    <citation type="submission" date="2017-06" db="EMBL/GenBank/DDBJ databases">
        <title>Capnocytophaga spp. assemblies.</title>
        <authorList>
            <person name="Gulvik C.A."/>
        </authorList>
    </citation>
    <scope>NUCLEOTIDE SEQUENCE [LARGE SCALE GENOMIC DNA]</scope>
    <source>
        <strain evidence="15">H1496</strain>
    </source>
</reference>
<keyword evidence="10" id="KW-0464">Manganese</keyword>
<evidence type="ECO:0000256" key="4">
    <source>
        <dbReference type="ARBA" id="ARBA00022759"/>
    </source>
</evidence>
<evidence type="ECO:0000256" key="10">
    <source>
        <dbReference type="ARBA" id="ARBA00023211"/>
    </source>
</evidence>
<dbReference type="Gene3D" id="3.30.420.10">
    <property type="entry name" value="Ribonuclease H-like superfamily/Ribonuclease H"/>
    <property type="match status" value="3"/>
</dbReference>
<dbReference type="Proteomes" id="UP000217250">
    <property type="component" value="Chromosome"/>
</dbReference>
<dbReference type="GO" id="GO:0016787">
    <property type="term" value="F:hydrolase activity"/>
    <property type="evidence" value="ECO:0007669"/>
    <property type="project" value="UniProtKB-KW"/>
</dbReference>
<dbReference type="EMBL" id="CP022386">
    <property type="protein sequence ID" value="ATA85977.1"/>
    <property type="molecule type" value="Genomic_DNA"/>
</dbReference>
<dbReference type="OrthoDB" id="9777169at2"/>
<feature type="binding site" evidence="12">
    <location>
        <position position="11"/>
    </location>
    <ligand>
        <name>Mg(2+)</name>
        <dbReference type="ChEBI" id="CHEBI:18420"/>
        <label>2</label>
    </ligand>
</feature>
<dbReference type="GO" id="GO:0043571">
    <property type="term" value="P:maintenance of CRISPR repeat elements"/>
    <property type="evidence" value="ECO:0007669"/>
    <property type="project" value="UniProtKB-UniRule"/>
</dbReference>
<evidence type="ECO:0000313" key="15">
    <source>
        <dbReference type="Proteomes" id="UP000217250"/>
    </source>
</evidence>
<dbReference type="PROSITE" id="PS51749">
    <property type="entry name" value="HNH_CAS9"/>
    <property type="match status" value="1"/>
</dbReference>
<comment type="subunit">
    <text evidence="11 12">Monomer. Binds crRNA and tracrRNA.</text>
</comment>
<evidence type="ECO:0000256" key="6">
    <source>
        <dbReference type="ARBA" id="ARBA00022842"/>
    </source>
</evidence>
<evidence type="ECO:0000313" key="14">
    <source>
        <dbReference type="EMBL" id="ATA85977.1"/>
    </source>
</evidence>
<evidence type="ECO:0000256" key="12">
    <source>
        <dbReference type="HAMAP-Rule" id="MF_01480"/>
    </source>
</evidence>
<dbReference type="GeneID" id="84807273"/>
<dbReference type="EC" id="3.1.-.-" evidence="12"/>
<feature type="active site" description="For RuvC-like nuclease domain" evidence="12">
    <location>
        <position position="11"/>
    </location>
</feature>
<dbReference type="GO" id="GO:0003723">
    <property type="term" value="F:RNA binding"/>
    <property type="evidence" value="ECO:0007669"/>
    <property type="project" value="UniProtKB-UniRule"/>
</dbReference>
<evidence type="ECO:0000256" key="9">
    <source>
        <dbReference type="ARBA" id="ARBA00023125"/>
    </source>
</evidence>
<dbReference type="KEGG" id="cgh:CGC50_01675"/>
<keyword evidence="4 12" id="KW-0255">Endonuclease</keyword>
<dbReference type="NCBIfam" id="TIGR01865">
    <property type="entry name" value="cas_Csn1"/>
    <property type="match status" value="2"/>
</dbReference>
<dbReference type="GO" id="GO:0004519">
    <property type="term" value="F:endonuclease activity"/>
    <property type="evidence" value="ECO:0007669"/>
    <property type="project" value="UniProtKB-UniRule"/>
</dbReference>
<evidence type="ECO:0000256" key="8">
    <source>
        <dbReference type="ARBA" id="ARBA00023118"/>
    </source>
</evidence>
<feature type="active site" description="Proton acceptor for HNH nuclease domain" evidence="12">
    <location>
        <position position="815"/>
    </location>
</feature>
<evidence type="ECO:0000256" key="2">
    <source>
        <dbReference type="ARBA" id="ARBA00022722"/>
    </source>
</evidence>
<keyword evidence="9 12" id="KW-0238">DNA-binding</keyword>
<accession>A0A250FPT9</accession>
<keyword evidence="2 12" id="KW-0540">Nuclease</keyword>
<comment type="similarity">
    <text evidence="12">Belongs to the CRISPR-associated Cas9 family.</text>
</comment>
<dbReference type="InterPro" id="IPR041383">
    <property type="entry name" value="RuvC_III"/>
</dbReference>
<protein>
    <recommendedName>
        <fullName evidence="12">CRISPR-associated endonuclease Cas9</fullName>
        <ecNumber evidence="12">3.1.-.-</ecNumber>
    </recommendedName>
</protein>
<evidence type="ECO:0000256" key="11">
    <source>
        <dbReference type="ARBA" id="ARBA00046380"/>
    </source>
</evidence>
<dbReference type="RefSeq" id="WP_095909429.1">
    <property type="nucleotide sequence ID" value="NZ_CP022386.1"/>
</dbReference>
<comment type="cofactor">
    <cofactor evidence="1 12">
        <name>Mg(2+)</name>
        <dbReference type="ChEBI" id="CHEBI:18420"/>
    </cofactor>
</comment>
<dbReference type="GO" id="GO:0003677">
    <property type="term" value="F:DNA binding"/>
    <property type="evidence" value="ECO:0007669"/>
    <property type="project" value="UniProtKB-UniRule"/>
</dbReference>
<keyword evidence="7 12" id="KW-0694">RNA-binding</keyword>
<feature type="binding site" evidence="12">
    <location>
        <position position="735"/>
    </location>
    <ligand>
        <name>Mg(2+)</name>
        <dbReference type="ChEBI" id="CHEBI:18420"/>
        <label>2</label>
    </ligand>
</feature>
<name>A0A250FPT9_9FLAO</name>
<dbReference type="GO" id="GO:0046872">
    <property type="term" value="F:metal ion binding"/>
    <property type="evidence" value="ECO:0007669"/>
    <property type="project" value="UniProtKB-UniRule"/>
</dbReference>
<dbReference type="InterPro" id="IPR028629">
    <property type="entry name" value="Cas9"/>
</dbReference>
<feature type="binding site" evidence="12">
    <location>
        <position position="11"/>
    </location>
    <ligand>
        <name>Mg(2+)</name>
        <dbReference type="ChEBI" id="CHEBI:18420"/>
        <label>1</label>
    </ligand>
</feature>
<proteinExistence type="inferred from homology"/>
<organism evidence="14 15">
    <name type="scientific">Capnocytophaga gingivalis</name>
    <dbReference type="NCBI Taxonomy" id="1017"/>
    <lineage>
        <taxon>Bacteria</taxon>
        <taxon>Pseudomonadati</taxon>
        <taxon>Bacteroidota</taxon>
        <taxon>Flavobacteriia</taxon>
        <taxon>Flavobacteriales</taxon>
        <taxon>Flavobacteriaceae</taxon>
        <taxon>Capnocytophaga</taxon>
    </lineage>
</organism>
<keyword evidence="3 12" id="KW-0479">Metal-binding</keyword>
<dbReference type="HAMAP" id="MF_01480">
    <property type="entry name" value="Cas9"/>
    <property type="match status" value="1"/>
</dbReference>
<dbReference type="Pfam" id="PF18541">
    <property type="entry name" value="RuvC_III"/>
    <property type="match status" value="1"/>
</dbReference>
<evidence type="ECO:0000256" key="3">
    <source>
        <dbReference type="ARBA" id="ARBA00022723"/>
    </source>
</evidence>
<dbReference type="InterPro" id="IPR003615">
    <property type="entry name" value="HNH_nuc"/>
</dbReference>
<comment type="domain">
    <text evidence="12">Has 2 endonuclease domains. The discontinuous RuvC-like domain cleaves the target DNA noncomplementary to crRNA while the HNH nuclease domain cleaves the target DNA complementary to crRNA.</text>
</comment>
<keyword evidence="8 12" id="KW-0051">Antiviral defense</keyword>
<feature type="binding site" evidence="12">
    <location>
        <position position="731"/>
    </location>
    <ligand>
        <name>Mg(2+)</name>
        <dbReference type="ChEBI" id="CHEBI:18420"/>
        <label>1</label>
    </ligand>
</feature>
<dbReference type="InterPro" id="IPR036397">
    <property type="entry name" value="RNaseH_sf"/>
</dbReference>
<evidence type="ECO:0000256" key="1">
    <source>
        <dbReference type="ARBA" id="ARBA00001946"/>
    </source>
</evidence>
<gene>
    <name evidence="12 14" type="primary">cas9</name>
    <name evidence="14" type="ORF">CGC50_01675</name>
</gene>